<evidence type="ECO:0000313" key="13">
    <source>
        <dbReference type="EMBL" id="HFK97460.1"/>
    </source>
</evidence>
<dbReference type="InterPro" id="IPR001509">
    <property type="entry name" value="Epimerase_deHydtase"/>
</dbReference>
<evidence type="ECO:0000256" key="1">
    <source>
        <dbReference type="ARBA" id="ARBA00000083"/>
    </source>
</evidence>
<dbReference type="InterPro" id="IPR036291">
    <property type="entry name" value="NAD(P)-bd_dom_sf"/>
</dbReference>
<dbReference type="SUPFAM" id="SSF51735">
    <property type="entry name" value="NAD(P)-binding Rossmann-fold domains"/>
    <property type="match status" value="1"/>
</dbReference>
<dbReference type="PANTHER" id="PTHR43725">
    <property type="entry name" value="UDP-GLUCOSE 4-EPIMERASE"/>
    <property type="match status" value="1"/>
</dbReference>
<organism evidence="13">
    <name type="scientific">Desulfacinum infernum</name>
    <dbReference type="NCBI Taxonomy" id="35837"/>
    <lineage>
        <taxon>Bacteria</taxon>
        <taxon>Pseudomonadati</taxon>
        <taxon>Thermodesulfobacteriota</taxon>
        <taxon>Syntrophobacteria</taxon>
        <taxon>Syntrophobacterales</taxon>
        <taxon>Syntrophobacteraceae</taxon>
        <taxon>Desulfacinum</taxon>
    </lineage>
</organism>
<comment type="caution">
    <text evidence="13">The sequence shown here is derived from an EMBL/GenBank/DDBJ whole genome shotgun (WGS) entry which is preliminary data.</text>
</comment>
<reference evidence="13" key="1">
    <citation type="journal article" date="2020" name="mSystems">
        <title>Genome- and Community-Level Interaction Insights into Carbon Utilization and Element Cycling Functions of Hydrothermarchaeota in Hydrothermal Sediment.</title>
        <authorList>
            <person name="Zhou Z."/>
            <person name="Liu Y."/>
            <person name="Xu W."/>
            <person name="Pan J."/>
            <person name="Luo Z.H."/>
            <person name="Li M."/>
        </authorList>
    </citation>
    <scope>NUCLEOTIDE SEQUENCE [LARGE SCALE GENOMIC DNA]</scope>
    <source>
        <strain evidence="13">SpSt-456</strain>
    </source>
</reference>
<dbReference type="PANTHER" id="PTHR43725:SF53">
    <property type="entry name" value="UDP-ARABINOSE 4-EPIMERASE 1"/>
    <property type="match status" value="1"/>
</dbReference>
<dbReference type="EMBL" id="DSTK01000027">
    <property type="protein sequence ID" value="HFK97460.1"/>
    <property type="molecule type" value="Genomic_DNA"/>
</dbReference>
<dbReference type="EC" id="5.1.3.2" evidence="5"/>
<comment type="catalytic activity">
    <reaction evidence="1">
        <text>UDP-alpha-D-glucose = UDP-alpha-D-galactose</text>
        <dbReference type="Rhea" id="RHEA:22168"/>
        <dbReference type="ChEBI" id="CHEBI:58885"/>
        <dbReference type="ChEBI" id="CHEBI:66914"/>
        <dbReference type="EC" id="5.1.3.2"/>
    </reaction>
</comment>
<gene>
    <name evidence="13" type="primary">galE</name>
    <name evidence="13" type="ORF">ENS06_09095</name>
</gene>
<name>A0A832A726_9BACT</name>
<accession>A0A832A726</accession>
<protein>
    <recommendedName>
        <fullName evidence="6">UDP-glucose 4-epimerase</fullName>
        <ecNumber evidence="5">5.1.3.2</ecNumber>
    </recommendedName>
    <alternativeName>
        <fullName evidence="11">Galactowaldenase</fullName>
    </alternativeName>
    <alternativeName>
        <fullName evidence="10">UDP-galactose 4-epimerase</fullName>
    </alternativeName>
</protein>
<evidence type="ECO:0000256" key="4">
    <source>
        <dbReference type="ARBA" id="ARBA00007637"/>
    </source>
</evidence>
<dbReference type="UniPathway" id="UPA00214"/>
<proteinExistence type="inferred from homology"/>
<dbReference type="Gene3D" id="3.40.50.720">
    <property type="entry name" value="NAD(P)-binding Rossmann-like Domain"/>
    <property type="match status" value="1"/>
</dbReference>
<sequence length="321" mass="35342">MNILVTGGAGYIGSHTAKTVRKYGHTPIVFDNLSRGWVDWVRYGPFVYGDIRDEEALYQALRAFRVDAVIHFAALALVEESVRNPAEYFEHNVRGTIALVRAMARAGVGRLVFSSSAAVYGTAKTSPIPEDHSKEPTNPYGLSKWQGEQILETAAPVAGIRLAVLRYFNVVGNDPDGEIYERHEPETHVLPNLMRAALTGAPFFLFGTDHETPDGTAVRDYVYVLDLAEAHVAALEVLESRERLVSNVGRGAGVSVREVVRAVEKSLGTKVAVVEKPKRPGDPPELVADNTFLKTWFDRPFKALPDVIAEMARQKAFLRTG</sequence>
<evidence type="ECO:0000256" key="8">
    <source>
        <dbReference type="ARBA" id="ARBA00023235"/>
    </source>
</evidence>
<evidence type="ECO:0000256" key="2">
    <source>
        <dbReference type="ARBA" id="ARBA00001911"/>
    </source>
</evidence>
<keyword evidence="8 13" id="KW-0413">Isomerase</keyword>
<evidence type="ECO:0000256" key="3">
    <source>
        <dbReference type="ARBA" id="ARBA00004947"/>
    </source>
</evidence>
<comment type="cofactor">
    <cofactor evidence="2">
        <name>NAD(+)</name>
        <dbReference type="ChEBI" id="CHEBI:57540"/>
    </cofactor>
</comment>
<evidence type="ECO:0000256" key="5">
    <source>
        <dbReference type="ARBA" id="ARBA00013189"/>
    </source>
</evidence>
<evidence type="ECO:0000256" key="11">
    <source>
        <dbReference type="ARBA" id="ARBA00033067"/>
    </source>
</evidence>
<evidence type="ECO:0000256" key="7">
    <source>
        <dbReference type="ARBA" id="ARBA00023027"/>
    </source>
</evidence>
<comment type="similarity">
    <text evidence="4">Belongs to the NAD(P)-dependent epimerase/dehydratase family.</text>
</comment>
<dbReference type="Pfam" id="PF01370">
    <property type="entry name" value="Epimerase"/>
    <property type="match status" value="1"/>
</dbReference>
<dbReference type="NCBIfam" id="TIGR01179">
    <property type="entry name" value="galE"/>
    <property type="match status" value="1"/>
</dbReference>
<feature type="domain" description="NAD-dependent epimerase/dehydratase" evidence="12">
    <location>
        <begin position="3"/>
        <end position="242"/>
    </location>
</feature>
<dbReference type="AlphaFoldDB" id="A0A832A726"/>
<dbReference type="InterPro" id="IPR005886">
    <property type="entry name" value="UDP_G4E"/>
</dbReference>
<evidence type="ECO:0000256" key="10">
    <source>
        <dbReference type="ARBA" id="ARBA00031367"/>
    </source>
</evidence>
<dbReference type="Gene3D" id="3.90.25.10">
    <property type="entry name" value="UDP-galactose 4-epimerase, domain 1"/>
    <property type="match status" value="1"/>
</dbReference>
<evidence type="ECO:0000256" key="6">
    <source>
        <dbReference type="ARBA" id="ARBA00018569"/>
    </source>
</evidence>
<dbReference type="GO" id="GO:0006012">
    <property type="term" value="P:galactose metabolic process"/>
    <property type="evidence" value="ECO:0007669"/>
    <property type="project" value="UniProtKB-UniPathway"/>
</dbReference>
<dbReference type="GO" id="GO:0003978">
    <property type="term" value="F:UDP-glucose 4-epimerase activity"/>
    <property type="evidence" value="ECO:0007669"/>
    <property type="project" value="UniProtKB-EC"/>
</dbReference>
<keyword evidence="7" id="KW-0520">NAD</keyword>
<comment type="pathway">
    <text evidence="3">Carbohydrate metabolism; galactose metabolism.</text>
</comment>
<evidence type="ECO:0000256" key="9">
    <source>
        <dbReference type="ARBA" id="ARBA00023277"/>
    </source>
</evidence>
<keyword evidence="9" id="KW-0119">Carbohydrate metabolism</keyword>
<evidence type="ECO:0000259" key="12">
    <source>
        <dbReference type="Pfam" id="PF01370"/>
    </source>
</evidence>